<proteinExistence type="predicted"/>
<evidence type="ECO:0000313" key="1">
    <source>
        <dbReference type="EMBL" id="MCL1106364.1"/>
    </source>
</evidence>
<keyword evidence="2" id="KW-1185">Reference proteome</keyword>
<gene>
    <name evidence="1" type="ORF">L2749_14045</name>
</gene>
<dbReference type="RefSeq" id="WP_188925741.1">
    <property type="nucleotide sequence ID" value="NZ_BMQI01000030.1"/>
</dbReference>
<dbReference type="EMBL" id="JAKILJ010000032">
    <property type="protein sequence ID" value="MCL1106364.1"/>
    <property type="molecule type" value="Genomic_DNA"/>
</dbReference>
<dbReference type="AlphaFoldDB" id="A0A9X1Z945"/>
<dbReference type="Proteomes" id="UP001139408">
    <property type="component" value="Unassembled WGS sequence"/>
</dbReference>
<sequence length="84" mass="9834">MTEFINRRGSFNYTNFVKYISETLTAGQVIHPRCVRETRSFGNTDTIEKTEKSLRMAFDLHLGSANPDFKRKRSQHGGYEYLRL</sequence>
<evidence type="ECO:0000313" key="2">
    <source>
        <dbReference type="Proteomes" id="UP001139408"/>
    </source>
</evidence>
<organism evidence="1 2">
    <name type="scientific">Shewanella algicola</name>
    <dbReference type="NCBI Taxonomy" id="640633"/>
    <lineage>
        <taxon>Bacteria</taxon>
        <taxon>Pseudomonadati</taxon>
        <taxon>Pseudomonadota</taxon>
        <taxon>Gammaproteobacteria</taxon>
        <taxon>Alteromonadales</taxon>
        <taxon>Shewanellaceae</taxon>
        <taxon>Shewanella</taxon>
    </lineage>
</organism>
<accession>A0A9X1Z945</accession>
<reference evidence="1" key="1">
    <citation type="submission" date="2022-01" db="EMBL/GenBank/DDBJ databases">
        <title>Whole genome-based taxonomy of the Shewanellaceae.</title>
        <authorList>
            <person name="Martin-Rodriguez A.J."/>
        </authorList>
    </citation>
    <scope>NUCLEOTIDE SEQUENCE</scope>
    <source>
        <strain evidence="1">DSM 23803</strain>
    </source>
</reference>
<protein>
    <submittedName>
        <fullName evidence="1">Uncharacterized protein</fullName>
    </submittedName>
</protein>
<name>A0A9X1Z945_9GAMM</name>
<comment type="caution">
    <text evidence="1">The sequence shown here is derived from an EMBL/GenBank/DDBJ whole genome shotgun (WGS) entry which is preliminary data.</text>
</comment>